<dbReference type="EC" id="5.1.3.13" evidence="3 7"/>
<evidence type="ECO:0000256" key="3">
    <source>
        <dbReference type="ARBA" id="ARBA00012098"/>
    </source>
</evidence>
<name>A0A327JYC3_9BRAD</name>
<gene>
    <name evidence="8" type="primary">rfbC</name>
    <name evidence="8" type="ORF">CH338_26570</name>
</gene>
<keyword evidence="9" id="KW-1185">Reference proteome</keyword>
<dbReference type="InterPro" id="IPR014710">
    <property type="entry name" value="RmlC-like_jellyroll"/>
</dbReference>
<protein>
    <recommendedName>
        <fullName evidence="4 7">dTDP-4-dehydrorhamnose 3,5-epimerase</fullName>
        <ecNumber evidence="3 7">5.1.3.13</ecNumber>
    </recommendedName>
    <alternativeName>
        <fullName evidence="7">Thymidine diphospho-4-keto-rhamnose 3,5-epimerase</fullName>
    </alternativeName>
</protein>
<dbReference type="OrthoDB" id="9800680at2"/>
<evidence type="ECO:0000256" key="2">
    <source>
        <dbReference type="ARBA" id="ARBA00001997"/>
    </source>
</evidence>
<sequence>MTTPASPAADPASAFPPPSHPRLIVPRRFADQRGWFCETWNAARLAGQGLDVAFVQDNQSWSARRGTVRGLHFQVPPHAQGKLVRAVRGRILDVAVDIRRGSPTYGRFVAVELTAAGGEQLWVPVGYAHGFCTLEDDCEVAYKVTDFYAPATEAGLAFDDPALAIPWPVAPGEASLSDKDTRYGGLAGFESPFAYDGVPLRPELVTP</sequence>
<dbReference type="EMBL" id="NPEU01000541">
    <property type="protein sequence ID" value="RAI31031.1"/>
    <property type="molecule type" value="Genomic_DNA"/>
</dbReference>
<dbReference type="GO" id="GO:0000271">
    <property type="term" value="P:polysaccharide biosynthetic process"/>
    <property type="evidence" value="ECO:0007669"/>
    <property type="project" value="TreeGrafter"/>
</dbReference>
<dbReference type="InterPro" id="IPR011051">
    <property type="entry name" value="RmlC_Cupin_sf"/>
</dbReference>
<feature type="active site" description="Proton donor" evidence="5">
    <location>
        <position position="142"/>
    </location>
</feature>
<comment type="similarity">
    <text evidence="7">Belongs to the dTDP-4-dehydrorhamnose 3,5-epimerase family.</text>
</comment>
<comment type="pathway">
    <text evidence="7">Carbohydrate biosynthesis; dTDP-L-rhamnose biosynthesis.</text>
</comment>
<evidence type="ECO:0000256" key="7">
    <source>
        <dbReference type="RuleBase" id="RU364069"/>
    </source>
</evidence>
<evidence type="ECO:0000256" key="6">
    <source>
        <dbReference type="PIRSR" id="PIRSR600888-3"/>
    </source>
</evidence>
<comment type="function">
    <text evidence="2 7">Catalyzes the epimerization of the C3' and C5'positions of dTDP-6-deoxy-D-xylo-4-hexulose, forming dTDP-6-deoxy-L-lyxo-4-hexulose.</text>
</comment>
<keyword evidence="7" id="KW-0413">Isomerase</keyword>
<comment type="subunit">
    <text evidence="7">Homodimer.</text>
</comment>
<dbReference type="PANTHER" id="PTHR21047">
    <property type="entry name" value="DTDP-6-DEOXY-D-GLUCOSE-3,5 EPIMERASE"/>
    <property type="match status" value="1"/>
</dbReference>
<accession>A0A327JYC3</accession>
<comment type="caution">
    <text evidence="8">The sequence shown here is derived from an EMBL/GenBank/DDBJ whole genome shotgun (WGS) entry which is preliminary data.</text>
</comment>
<evidence type="ECO:0000256" key="4">
    <source>
        <dbReference type="ARBA" id="ARBA00019595"/>
    </source>
</evidence>
<dbReference type="AlphaFoldDB" id="A0A327JYC3"/>
<dbReference type="RefSeq" id="WP_111360040.1">
    <property type="nucleotide sequence ID" value="NZ_NHSK01000234.1"/>
</dbReference>
<dbReference type="SUPFAM" id="SSF51182">
    <property type="entry name" value="RmlC-like cupins"/>
    <property type="match status" value="1"/>
</dbReference>
<comment type="catalytic activity">
    <reaction evidence="1 7">
        <text>dTDP-4-dehydro-6-deoxy-alpha-D-glucose = dTDP-4-dehydro-beta-L-rhamnose</text>
        <dbReference type="Rhea" id="RHEA:16969"/>
        <dbReference type="ChEBI" id="CHEBI:57649"/>
        <dbReference type="ChEBI" id="CHEBI:62830"/>
        <dbReference type="EC" id="5.1.3.13"/>
    </reaction>
</comment>
<feature type="active site" description="Proton acceptor" evidence="5">
    <location>
        <position position="72"/>
    </location>
</feature>
<dbReference type="GO" id="GO:0005829">
    <property type="term" value="C:cytosol"/>
    <property type="evidence" value="ECO:0007669"/>
    <property type="project" value="TreeGrafter"/>
</dbReference>
<dbReference type="UniPathway" id="UPA00124"/>
<evidence type="ECO:0000256" key="1">
    <source>
        <dbReference type="ARBA" id="ARBA00001298"/>
    </source>
</evidence>
<dbReference type="Pfam" id="PF00908">
    <property type="entry name" value="dTDP_sugar_isom"/>
    <property type="match status" value="1"/>
</dbReference>
<dbReference type="Proteomes" id="UP000248863">
    <property type="component" value="Unassembled WGS sequence"/>
</dbReference>
<dbReference type="GO" id="GO:0008830">
    <property type="term" value="F:dTDP-4-dehydrorhamnose 3,5-epimerase activity"/>
    <property type="evidence" value="ECO:0007669"/>
    <property type="project" value="UniProtKB-UniRule"/>
</dbReference>
<dbReference type="NCBIfam" id="TIGR01221">
    <property type="entry name" value="rmlC"/>
    <property type="match status" value="1"/>
</dbReference>
<organism evidence="8 9">
    <name type="scientific">Rhodoplanes elegans</name>
    <dbReference type="NCBI Taxonomy" id="29408"/>
    <lineage>
        <taxon>Bacteria</taxon>
        <taxon>Pseudomonadati</taxon>
        <taxon>Pseudomonadota</taxon>
        <taxon>Alphaproteobacteria</taxon>
        <taxon>Hyphomicrobiales</taxon>
        <taxon>Nitrobacteraceae</taxon>
        <taxon>Rhodoplanes</taxon>
    </lineage>
</organism>
<dbReference type="PANTHER" id="PTHR21047:SF2">
    <property type="entry name" value="THYMIDINE DIPHOSPHO-4-KETO-RHAMNOSE 3,5-EPIMERASE"/>
    <property type="match status" value="1"/>
</dbReference>
<evidence type="ECO:0000313" key="8">
    <source>
        <dbReference type="EMBL" id="RAI31031.1"/>
    </source>
</evidence>
<feature type="site" description="Participates in a stacking interaction with the thymidine ring of dTDP-4-oxo-6-deoxyglucose" evidence="6">
    <location>
        <position position="148"/>
    </location>
</feature>
<evidence type="ECO:0000256" key="5">
    <source>
        <dbReference type="PIRSR" id="PIRSR600888-1"/>
    </source>
</evidence>
<dbReference type="Gene3D" id="2.60.120.10">
    <property type="entry name" value="Jelly Rolls"/>
    <property type="match status" value="1"/>
</dbReference>
<dbReference type="InterPro" id="IPR000888">
    <property type="entry name" value="RmlC-like"/>
</dbReference>
<proteinExistence type="inferred from homology"/>
<reference evidence="8 9" key="1">
    <citation type="submission" date="2017-07" db="EMBL/GenBank/DDBJ databases">
        <title>Draft Genome Sequences of Select Purple Nonsulfur Bacteria.</title>
        <authorList>
            <person name="Lasarre B."/>
            <person name="Mckinlay J.B."/>
        </authorList>
    </citation>
    <scope>NUCLEOTIDE SEQUENCE [LARGE SCALE GENOMIC DNA]</scope>
    <source>
        <strain evidence="8 9">DSM 11907</strain>
    </source>
</reference>
<evidence type="ECO:0000313" key="9">
    <source>
        <dbReference type="Proteomes" id="UP000248863"/>
    </source>
</evidence>
<dbReference type="GO" id="GO:0019305">
    <property type="term" value="P:dTDP-rhamnose biosynthetic process"/>
    <property type="evidence" value="ECO:0007669"/>
    <property type="project" value="UniProtKB-UniRule"/>
</dbReference>
<dbReference type="CDD" id="cd00438">
    <property type="entry name" value="cupin_RmlC"/>
    <property type="match status" value="1"/>
</dbReference>